<name>A0A0D1CNF5_9RHOB</name>
<sequence>MTNLRGLGLDDTEVTDISPVARMTALQDLLLKNVPVTDLSPISGLRNVQHLFLRGTDVEDISPIGSIGSLRELRINGSRVSDLRPVANWISAARSADPEQARSIRFADTPACEDPAIAEAAAIADDRERLEALLAHLSTLPPWPEPLAERSFDTQASESIQAEPAHSPIRTAEHHIAFLLEHAAINAIPARQTADQIRFALKDVPATDGNRLPPALQSMLDVAEILDRLGSAVSEGETALRTEIARLEAEVERLTAELADRDGAARATELLPKGAPDSPFLSAYAKGAGEAAWKLTVSIGSVATLTSVAYFLGQDHPLIKELTQTVCKLPK</sequence>
<gene>
    <name evidence="2" type="primary">inlA</name>
    <name evidence="2" type="ORF">jaqu_20200</name>
</gene>
<dbReference type="Proteomes" id="UP000032232">
    <property type="component" value="Unassembled WGS sequence"/>
</dbReference>
<dbReference type="STRING" id="935700.jaqu_20200"/>
<evidence type="ECO:0000256" key="1">
    <source>
        <dbReference type="SAM" id="Coils"/>
    </source>
</evidence>
<dbReference type="PATRIC" id="fig|935700.4.peg.2087"/>
<dbReference type="InterPro" id="IPR032675">
    <property type="entry name" value="LRR_dom_sf"/>
</dbReference>
<evidence type="ECO:0000313" key="2">
    <source>
        <dbReference type="EMBL" id="KIT16267.1"/>
    </source>
</evidence>
<reference evidence="2 3" key="1">
    <citation type="submission" date="2015-02" db="EMBL/GenBank/DDBJ databases">
        <title>Genome Sequence of Jannaschia aquimarina DSM28248, a member of the Roseobacter clade.</title>
        <authorList>
            <person name="Voget S."/>
            <person name="Daniel R."/>
        </authorList>
    </citation>
    <scope>NUCLEOTIDE SEQUENCE [LARGE SCALE GENOMIC DNA]</scope>
    <source>
        <strain evidence="2 3">GSW-M26</strain>
    </source>
</reference>
<keyword evidence="1" id="KW-0175">Coiled coil</keyword>
<dbReference type="AlphaFoldDB" id="A0A0D1CNF5"/>
<proteinExistence type="predicted"/>
<dbReference type="OrthoDB" id="7822513at2"/>
<dbReference type="EMBL" id="JYFE01000037">
    <property type="protein sequence ID" value="KIT16267.1"/>
    <property type="molecule type" value="Genomic_DNA"/>
</dbReference>
<dbReference type="SUPFAM" id="SSF52058">
    <property type="entry name" value="L domain-like"/>
    <property type="match status" value="1"/>
</dbReference>
<dbReference type="RefSeq" id="WP_043918834.1">
    <property type="nucleotide sequence ID" value="NZ_FZPF01000006.1"/>
</dbReference>
<keyword evidence="3" id="KW-1185">Reference proteome</keyword>
<organism evidence="2 3">
    <name type="scientific">Jannaschia aquimarina</name>
    <dbReference type="NCBI Taxonomy" id="935700"/>
    <lineage>
        <taxon>Bacteria</taxon>
        <taxon>Pseudomonadati</taxon>
        <taxon>Pseudomonadota</taxon>
        <taxon>Alphaproteobacteria</taxon>
        <taxon>Rhodobacterales</taxon>
        <taxon>Roseobacteraceae</taxon>
        <taxon>Jannaschia</taxon>
    </lineage>
</organism>
<comment type="caution">
    <text evidence="2">The sequence shown here is derived from an EMBL/GenBank/DDBJ whole genome shotgun (WGS) entry which is preliminary data.</text>
</comment>
<dbReference type="Gene3D" id="3.80.10.10">
    <property type="entry name" value="Ribonuclease Inhibitor"/>
    <property type="match status" value="1"/>
</dbReference>
<feature type="coiled-coil region" evidence="1">
    <location>
        <begin position="237"/>
        <end position="264"/>
    </location>
</feature>
<accession>A0A0D1CNF5</accession>
<protein>
    <submittedName>
        <fullName evidence="2">InlA protein</fullName>
    </submittedName>
</protein>
<evidence type="ECO:0000313" key="3">
    <source>
        <dbReference type="Proteomes" id="UP000032232"/>
    </source>
</evidence>